<name>A0A1Y1Y1G9_9FUNG</name>
<proteinExistence type="predicted"/>
<feature type="region of interest" description="Disordered" evidence="1">
    <location>
        <begin position="20"/>
        <end position="49"/>
    </location>
</feature>
<dbReference type="SUPFAM" id="SSF54001">
    <property type="entry name" value="Cysteine proteinases"/>
    <property type="match status" value="1"/>
</dbReference>
<evidence type="ECO:0000313" key="4">
    <source>
        <dbReference type="Proteomes" id="UP000193498"/>
    </source>
</evidence>
<sequence length="182" mass="19677">MVKRCEYGCIQNKPGSPDYCNKSGDQAIGGDNQRNPKCSGGTDPNTNGTDTYTSTIGVANFPLTFRFRNGQCTDWADARYAQITGHHISWYGDARLWTARALASGQWTVSKSPKVPSIIVLQPGAQGAGGPGHVAVVETINEDKSVYTSNYNFRFGGKGGVGILSYGDFRPGDGVDFIWRDK</sequence>
<feature type="compositionally biased region" description="Low complexity" evidence="1">
    <location>
        <begin position="40"/>
        <end position="49"/>
    </location>
</feature>
<dbReference type="PROSITE" id="PS50911">
    <property type="entry name" value="CHAP"/>
    <property type="match status" value="1"/>
</dbReference>
<dbReference type="Gene3D" id="3.90.1720.10">
    <property type="entry name" value="endopeptidase domain like (from Nostoc punctiforme)"/>
    <property type="match status" value="1"/>
</dbReference>
<keyword evidence="4" id="KW-1185">Reference proteome</keyword>
<gene>
    <name evidence="3" type="ORF">K493DRAFT_304014</name>
</gene>
<dbReference type="InParanoid" id="A0A1Y1Y1G9"/>
<dbReference type="InterPro" id="IPR038765">
    <property type="entry name" value="Papain-like_cys_pep_sf"/>
</dbReference>
<dbReference type="EMBL" id="MCFE01000319">
    <property type="protein sequence ID" value="ORX91474.1"/>
    <property type="molecule type" value="Genomic_DNA"/>
</dbReference>
<dbReference type="InterPro" id="IPR007921">
    <property type="entry name" value="CHAP_dom"/>
</dbReference>
<organism evidence="3 4">
    <name type="scientific">Basidiobolus meristosporus CBS 931.73</name>
    <dbReference type="NCBI Taxonomy" id="1314790"/>
    <lineage>
        <taxon>Eukaryota</taxon>
        <taxon>Fungi</taxon>
        <taxon>Fungi incertae sedis</taxon>
        <taxon>Zoopagomycota</taxon>
        <taxon>Entomophthoromycotina</taxon>
        <taxon>Basidiobolomycetes</taxon>
        <taxon>Basidiobolales</taxon>
        <taxon>Basidiobolaceae</taxon>
        <taxon>Basidiobolus</taxon>
    </lineage>
</organism>
<dbReference type="AlphaFoldDB" id="A0A1Y1Y1G9"/>
<protein>
    <recommendedName>
        <fullName evidence="2">Peptidase C51 domain-containing protein</fullName>
    </recommendedName>
</protein>
<accession>A0A1Y1Y1G9</accession>
<dbReference type="Pfam" id="PF05257">
    <property type="entry name" value="CHAP"/>
    <property type="match status" value="1"/>
</dbReference>
<comment type="caution">
    <text evidence="3">The sequence shown here is derived from an EMBL/GenBank/DDBJ whole genome shotgun (WGS) entry which is preliminary data.</text>
</comment>
<feature type="domain" description="Peptidase C51" evidence="2">
    <location>
        <begin position="47"/>
        <end position="179"/>
    </location>
</feature>
<dbReference type="Proteomes" id="UP000193498">
    <property type="component" value="Unassembled WGS sequence"/>
</dbReference>
<reference evidence="3 4" key="1">
    <citation type="submission" date="2016-07" db="EMBL/GenBank/DDBJ databases">
        <title>Pervasive Adenine N6-methylation of Active Genes in Fungi.</title>
        <authorList>
            <consortium name="DOE Joint Genome Institute"/>
            <person name="Mondo S.J."/>
            <person name="Dannebaum R.O."/>
            <person name="Kuo R.C."/>
            <person name="Labutti K."/>
            <person name="Haridas S."/>
            <person name="Kuo A."/>
            <person name="Salamov A."/>
            <person name="Ahrendt S.R."/>
            <person name="Lipzen A."/>
            <person name="Sullivan W."/>
            <person name="Andreopoulos W.B."/>
            <person name="Clum A."/>
            <person name="Lindquist E."/>
            <person name="Daum C."/>
            <person name="Ramamoorthy G.K."/>
            <person name="Gryganskyi A."/>
            <person name="Culley D."/>
            <person name="Magnuson J.K."/>
            <person name="James T.Y."/>
            <person name="O'Malley M.A."/>
            <person name="Stajich J.E."/>
            <person name="Spatafora J.W."/>
            <person name="Visel A."/>
            <person name="Grigoriev I.V."/>
        </authorList>
    </citation>
    <scope>NUCLEOTIDE SEQUENCE [LARGE SCALE GENOMIC DNA]</scope>
    <source>
        <strain evidence="3 4">CBS 931.73</strain>
    </source>
</reference>
<evidence type="ECO:0000256" key="1">
    <source>
        <dbReference type="SAM" id="MobiDB-lite"/>
    </source>
</evidence>
<evidence type="ECO:0000313" key="3">
    <source>
        <dbReference type="EMBL" id="ORX91474.1"/>
    </source>
</evidence>
<evidence type="ECO:0000259" key="2">
    <source>
        <dbReference type="PROSITE" id="PS50911"/>
    </source>
</evidence>